<evidence type="ECO:0000313" key="2">
    <source>
        <dbReference type="Proteomes" id="UP001224781"/>
    </source>
</evidence>
<protein>
    <submittedName>
        <fullName evidence="1">Uncharacterized protein</fullName>
    </submittedName>
</protein>
<dbReference type="EMBL" id="JAUTBL010000001">
    <property type="protein sequence ID" value="MDQ1183577.1"/>
    <property type="molecule type" value="Genomic_DNA"/>
</dbReference>
<keyword evidence="2" id="KW-1185">Reference proteome</keyword>
<gene>
    <name evidence="1" type="ORF">QE408_000699</name>
</gene>
<dbReference type="Proteomes" id="UP001224781">
    <property type="component" value="Unassembled WGS sequence"/>
</dbReference>
<organism evidence="1 2">
    <name type="scientific">Agrobacterium larrymoorei</name>
    <dbReference type="NCBI Taxonomy" id="160699"/>
    <lineage>
        <taxon>Bacteria</taxon>
        <taxon>Pseudomonadati</taxon>
        <taxon>Pseudomonadota</taxon>
        <taxon>Alphaproteobacteria</taxon>
        <taxon>Hyphomicrobiales</taxon>
        <taxon>Rhizobiaceae</taxon>
        <taxon>Rhizobium/Agrobacterium group</taxon>
        <taxon>Agrobacterium</taxon>
    </lineage>
</organism>
<evidence type="ECO:0000313" key="1">
    <source>
        <dbReference type="EMBL" id="MDQ1183577.1"/>
    </source>
</evidence>
<comment type="caution">
    <text evidence="1">The sequence shown here is derived from an EMBL/GenBank/DDBJ whole genome shotgun (WGS) entry which is preliminary data.</text>
</comment>
<dbReference type="RefSeq" id="WP_306928568.1">
    <property type="nucleotide sequence ID" value="NZ_JAUTBL010000001.1"/>
</dbReference>
<sequence length="64" mass="6578">MAHVRFTESFDYRIPGAAGAATTAYPAGWVGTVKRDCANKAIAAKKAVAVNPPRGSAAEVESDG</sequence>
<reference evidence="1 2" key="1">
    <citation type="submission" date="2023-07" db="EMBL/GenBank/DDBJ databases">
        <title>Functional and genomic diversity of the sorghum phyllosphere microbiome.</title>
        <authorList>
            <person name="Shade A."/>
        </authorList>
    </citation>
    <scope>NUCLEOTIDE SEQUENCE [LARGE SCALE GENOMIC DNA]</scope>
    <source>
        <strain evidence="1 2">SORGH_AS_1126</strain>
    </source>
</reference>
<accession>A0ABU0UF94</accession>
<proteinExistence type="predicted"/>
<name>A0ABU0UF94_9HYPH</name>